<evidence type="ECO:0000313" key="2">
    <source>
        <dbReference type="Proteomes" id="UP000031364"/>
    </source>
</evidence>
<proteinExistence type="predicted"/>
<dbReference type="EMBL" id="JNFP01000097">
    <property type="protein sequence ID" value="KIA59679.1"/>
    <property type="molecule type" value="Genomic_DNA"/>
</dbReference>
<reference evidence="1 2" key="1">
    <citation type="journal article" date="2014" name="Int. J. Syst. Evol. Microbiol.">
        <title>Nocardia vulneris sp. nov., isolated from wounds of human patients in North America.</title>
        <authorList>
            <person name="Lasker B.A."/>
            <person name="Bell M."/>
            <person name="Klenk H.P."/>
            <person name="Sproer C."/>
            <person name="Schumann C."/>
            <person name="Schumann P."/>
            <person name="Brown J.M."/>
        </authorList>
    </citation>
    <scope>NUCLEOTIDE SEQUENCE [LARGE SCALE GENOMIC DNA]</scope>
    <source>
        <strain evidence="1 2">W9851</strain>
    </source>
</reference>
<protein>
    <submittedName>
        <fullName evidence="1">Uncharacterized protein</fullName>
    </submittedName>
</protein>
<dbReference type="Proteomes" id="UP000031364">
    <property type="component" value="Unassembled WGS sequence"/>
</dbReference>
<accession>A0ABR4Z2Y3</accession>
<sequence>MPKRISDVSLHVYVTSETLERVVQTVREVVDEHLQDREVFAWRFTLPVDTDDPAHDALETQWRTAHPEQDPGDRGTYEIALSLVGARAELTDAAMARLEQQLRHGISGVARTEPGARIPFTIRAMERADVDLDTERERI</sequence>
<evidence type="ECO:0000313" key="1">
    <source>
        <dbReference type="EMBL" id="KIA59679.1"/>
    </source>
</evidence>
<comment type="caution">
    <text evidence="1">The sequence shown here is derived from an EMBL/GenBank/DDBJ whole genome shotgun (WGS) entry which is preliminary data.</text>
</comment>
<keyword evidence="2" id="KW-1185">Reference proteome</keyword>
<organism evidence="1 2">
    <name type="scientific">Nocardia vulneris</name>
    <dbReference type="NCBI Taxonomy" id="1141657"/>
    <lineage>
        <taxon>Bacteria</taxon>
        <taxon>Bacillati</taxon>
        <taxon>Actinomycetota</taxon>
        <taxon>Actinomycetes</taxon>
        <taxon>Mycobacteriales</taxon>
        <taxon>Nocardiaceae</taxon>
        <taxon>Nocardia</taxon>
    </lineage>
</organism>
<gene>
    <name evidence="1" type="ORF">FG87_41520</name>
</gene>
<name>A0ABR4Z2Y3_9NOCA</name>
<dbReference type="RefSeq" id="WP_043682635.1">
    <property type="nucleotide sequence ID" value="NZ_BDCI01000035.1"/>
</dbReference>